<name>A0A426YUX3_ENSVE</name>
<protein>
    <submittedName>
        <fullName evidence="1">Uncharacterized protein</fullName>
    </submittedName>
</protein>
<dbReference type="AlphaFoldDB" id="A0A426YUX3"/>
<gene>
    <name evidence="1" type="ORF">B296_00040994</name>
</gene>
<evidence type="ECO:0000313" key="2">
    <source>
        <dbReference type="Proteomes" id="UP000287651"/>
    </source>
</evidence>
<reference evidence="1 2" key="1">
    <citation type="journal article" date="2014" name="Agronomy (Basel)">
        <title>A Draft Genome Sequence for Ensete ventricosum, the Drought-Tolerant Tree Against Hunger.</title>
        <authorList>
            <person name="Harrison J."/>
            <person name="Moore K.A."/>
            <person name="Paszkiewicz K."/>
            <person name="Jones T."/>
            <person name="Grant M."/>
            <person name="Ambacheew D."/>
            <person name="Muzemil S."/>
            <person name="Studholme D.J."/>
        </authorList>
    </citation>
    <scope>NUCLEOTIDE SEQUENCE [LARGE SCALE GENOMIC DNA]</scope>
</reference>
<proteinExistence type="predicted"/>
<evidence type="ECO:0000313" key="1">
    <source>
        <dbReference type="EMBL" id="RRT55514.1"/>
    </source>
</evidence>
<dbReference type="Proteomes" id="UP000287651">
    <property type="component" value="Unassembled WGS sequence"/>
</dbReference>
<sequence>MLLESAVCEESELVLLSYLESVKHSMAFGLHGTRQEIVVAVSQNFAASLVCDKESNTCMGRGGVKRTIAVEDEPEIVGKKMAANRLLHQARRRGAKSRRIGIEWPTLWKQDANSFELRCVQRKCA</sequence>
<dbReference type="EMBL" id="AMZH03010055">
    <property type="protein sequence ID" value="RRT55514.1"/>
    <property type="molecule type" value="Genomic_DNA"/>
</dbReference>
<organism evidence="1 2">
    <name type="scientific">Ensete ventricosum</name>
    <name type="common">Abyssinian banana</name>
    <name type="synonym">Musa ensete</name>
    <dbReference type="NCBI Taxonomy" id="4639"/>
    <lineage>
        <taxon>Eukaryota</taxon>
        <taxon>Viridiplantae</taxon>
        <taxon>Streptophyta</taxon>
        <taxon>Embryophyta</taxon>
        <taxon>Tracheophyta</taxon>
        <taxon>Spermatophyta</taxon>
        <taxon>Magnoliopsida</taxon>
        <taxon>Liliopsida</taxon>
        <taxon>Zingiberales</taxon>
        <taxon>Musaceae</taxon>
        <taxon>Ensete</taxon>
    </lineage>
</organism>
<accession>A0A426YUX3</accession>
<comment type="caution">
    <text evidence="1">The sequence shown here is derived from an EMBL/GenBank/DDBJ whole genome shotgun (WGS) entry which is preliminary data.</text>
</comment>